<dbReference type="Proteomes" id="UP000002754">
    <property type="component" value="Unassembled WGS sequence"/>
</dbReference>
<keyword evidence="9" id="KW-0479">Metal-binding</keyword>
<evidence type="ECO:0000256" key="3">
    <source>
        <dbReference type="ARBA" id="ARBA00022475"/>
    </source>
</evidence>
<evidence type="ECO:0000256" key="9">
    <source>
        <dbReference type="PIRSR" id="PIRSR005091-2"/>
    </source>
</evidence>
<feature type="transmembrane region" description="Helical" evidence="11">
    <location>
        <begin position="154"/>
        <end position="173"/>
    </location>
</feature>
<reference evidence="14 16" key="2">
    <citation type="submission" date="2014-01" db="EMBL/GenBank/DDBJ databases">
        <title>Draft genome sequencing of Bacillus alcalophilus CGMCC 1.3604.</title>
        <authorList>
            <person name="Yang J."/>
            <person name="Diao L."/>
            <person name="Yang S."/>
        </authorList>
    </citation>
    <scope>NUCLEOTIDE SEQUENCE [LARGE SCALE GENOMIC DNA]</scope>
    <source>
        <strain evidence="14 16">CGMCC 1.3604</strain>
    </source>
</reference>
<dbReference type="AlphaFoldDB" id="A0A094WRN6"/>
<evidence type="ECO:0000259" key="12">
    <source>
        <dbReference type="Pfam" id="PF00884"/>
    </source>
</evidence>
<comment type="caution">
    <text evidence="13">The sequence shown here is derived from an EMBL/GenBank/DDBJ whole genome shotgun (WGS) entry which is preliminary data.</text>
</comment>
<dbReference type="SUPFAM" id="SSF53649">
    <property type="entry name" value="Alkaline phosphatase-like"/>
    <property type="match status" value="1"/>
</dbReference>
<feature type="binding site" evidence="10">
    <location>
        <position position="476"/>
    </location>
    <ligand>
        <name>Mn(2+)</name>
        <dbReference type="ChEBI" id="CHEBI:29035"/>
    </ligand>
</feature>
<comment type="similarity">
    <text evidence="2 7">Belongs to the LTA synthase family.</text>
</comment>
<feature type="transmembrane region" description="Helical" evidence="11">
    <location>
        <begin position="44"/>
        <end position="65"/>
    </location>
</feature>
<evidence type="ECO:0000256" key="5">
    <source>
        <dbReference type="ARBA" id="ARBA00022989"/>
    </source>
</evidence>
<sequence>MERIKNLLYRVRFFALAVFFLWIKTYIIYKVGFGIPSDNPLQEFLLFINPLSSAIFILGISFFFAAKWRKKAVIILATIASFVLYFNLLYYRFFTDYITIPVLFQTSNMGDLGSSVFELIHWYDAFIFIDIAILIYLAQKRNSPALRPLKREPLLIMLVAVVLFVTNLTLAQAERPQLLTRSFDRDLIVKNIGIFNYHVYDGFLQSQTRAQRVFADSSDIIEVQRHVKAKHEEPDPELFGIAEGKNVIVISMESLQTFVINETVNEDENGEGGEVITPFLNSLIDESIYFENFYHQTGQGKTSDSEYLLANSMYGRDSGSVFFTHAGNAFDALPSNVSENGYYASVMHANNKSFWNRDMMYQSLGYDRYFDIMSYDVHEENSVGWGLKDVDFFEQSIDLLKSQPEPYYTKFITLTNHFPFELDEEDKFIEEGDYPSRTLSRYFPTVRYMDYALEYFFDRLKEEGMYEDSIFIMYGDHYGISENHNRSMAMYLDKEEITPFDTVQLQRVPKFIHIPGYDGNKVMDTVSGQIDLKPTILHLLGIETKGMFHFGTDLTAPDRESFTILRDGSFISDDYLFTRGVCYDKETEEEIEIEFCEPFFESVNLDLGYSDKILYGDLLRYKDHEQEEVLSQND</sequence>
<name>A0A094WRN6_ALKAL</name>
<dbReference type="PANTHER" id="PTHR47371">
    <property type="entry name" value="LIPOTEICHOIC ACID SYNTHASE"/>
    <property type="match status" value="1"/>
</dbReference>
<dbReference type="EMBL" id="ALPT02000006">
    <property type="protein sequence ID" value="KGA98703.1"/>
    <property type="molecule type" value="Genomic_DNA"/>
</dbReference>
<evidence type="ECO:0000256" key="2">
    <source>
        <dbReference type="ARBA" id="ARBA00009983"/>
    </source>
</evidence>
<feature type="binding site" evidence="10">
    <location>
        <position position="477"/>
    </location>
    <ligand>
        <name>Mn(2+)</name>
        <dbReference type="ChEBI" id="CHEBI:29035"/>
    </ligand>
</feature>
<evidence type="ECO:0000313" key="13">
    <source>
        <dbReference type="EMBL" id="KGA98703.1"/>
    </source>
</evidence>
<dbReference type="GO" id="GO:0046872">
    <property type="term" value="F:metal ion binding"/>
    <property type="evidence" value="ECO:0007669"/>
    <property type="project" value="UniProtKB-KW"/>
</dbReference>
<feature type="binding site" evidence="10">
    <location>
        <position position="302"/>
    </location>
    <ligand>
        <name>Mn(2+)</name>
        <dbReference type="ChEBI" id="CHEBI:29035"/>
    </ligand>
</feature>
<organism evidence="13 15">
    <name type="scientific">Alkalihalobacillus alcalophilus ATCC 27647 = CGMCC 1.3604</name>
    <dbReference type="NCBI Taxonomy" id="1218173"/>
    <lineage>
        <taxon>Bacteria</taxon>
        <taxon>Bacillati</taxon>
        <taxon>Bacillota</taxon>
        <taxon>Bacilli</taxon>
        <taxon>Bacillales</taxon>
        <taxon>Bacillaceae</taxon>
        <taxon>Alkalihalobacillus</taxon>
    </lineage>
</organism>
<evidence type="ECO:0000256" key="7">
    <source>
        <dbReference type="PIRNR" id="PIRNR005091"/>
    </source>
</evidence>
<dbReference type="InterPro" id="IPR017850">
    <property type="entry name" value="Alkaline_phosphatase_core_sf"/>
</dbReference>
<evidence type="ECO:0000256" key="6">
    <source>
        <dbReference type="ARBA" id="ARBA00023136"/>
    </source>
</evidence>
<feature type="transmembrane region" description="Helical" evidence="11">
    <location>
        <begin position="119"/>
        <end position="138"/>
    </location>
</feature>
<dbReference type="STRING" id="1218173.BALCAV_0202830"/>
<comment type="subcellular location">
    <subcellularLocation>
        <location evidence="1">Cell membrane</location>
        <topology evidence="1">Multi-pass membrane protein</topology>
    </subcellularLocation>
</comment>
<dbReference type="Pfam" id="PF00884">
    <property type="entry name" value="Sulfatase"/>
    <property type="match status" value="1"/>
</dbReference>
<dbReference type="CDD" id="cd16015">
    <property type="entry name" value="LTA_synthase"/>
    <property type="match status" value="1"/>
</dbReference>
<evidence type="ECO:0000256" key="1">
    <source>
        <dbReference type="ARBA" id="ARBA00004651"/>
    </source>
</evidence>
<dbReference type="Gene3D" id="3.40.720.10">
    <property type="entry name" value="Alkaline Phosphatase, subunit A"/>
    <property type="match status" value="1"/>
</dbReference>
<keyword evidence="5 11" id="KW-1133">Transmembrane helix</keyword>
<feature type="active site" evidence="8">
    <location>
        <position position="302"/>
    </location>
</feature>
<evidence type="ECO:0000256" key="4">
    <source>
        <dbReference type="ARBA" id="ARBA00022692"/>
    </source>
</evidence>
<dbReference type="RefSeq" id="WP_004427523.1">
    <property type="nucleotide sequence ID" value="NZ_ALPT02000006.1"/>
</dbReference>
<feature type="transmembrane region" description="Helical" evidence="11">
    <location>
        <begin position="72"/>
        <end position="93"/>
    </location>
</feature>
<keyword evidence="15" id="KW-1185">Reference proteome</keyword>
<dbReference type="OrthoDB" id="5901192at2"/>
<dbReference type="InterPro" id="IPR050448">
    <property type="entry name" value="OpgB/LTA_synthase_biosynth"/>
</dbReference>
<dbReference type="Proteomes" id="UP000297014">
    <property type="component" value="Unassembled WGS sequence"/>
</dbReference>
<feature type="transmembrane region" description="Helical" evidence="11">
    <location>
        <begin position="7"/>
        <end position="29"/>
    </location>
</feature>
<evidence type="ECO:0000256" key="10">
    <source>
        <dbReference type="PIRSR" id="PIRSR005091-3"/>
    </source>
</evidence>
<keyword evidence="6 7" id="KW-0472">Membrane</keyword>
<keyword evidence="9" id="KW-0464">Manganese</keyword>
<evidence type="ECO:0000313" key="15">
    <source>
        <dbReference type="Proteomes" id="UP000002754"/>
    </source>
</evidence>
<feature type="binding site" evidence="10">
    <location>
        <position position="253"/>
    </location>
    <ligand>
        <name>Mn(2+)</name>
        <dbReference type="ChEBI" id="CHEBI:29035"/>
    </ligand>
</feature>
<proteinExistence type="inferred from homology"/>
<feature type="binding site" evidence="9">
    <location>
        <position position="417"/>
    </location>
    <ligand>
        <name>substrate</name>
    </ligand>
</feature>
<feature type="domain" description="Sulfatase N-terminal" evidence="12">
    <location>
        <begin position="245"/>
        <end position="542"/>
    </location>
</feature>
<dbReference type="GO" id="GO:0005886">
    <property type="term" value="C:plasma membrane"/>
    <property type="evidence" value="ECO:0007669"/>
    <property type="project" value="UniProtKB-SubCell"/>
</dbReference>
<keyword evidence="3 7" id="KW-1003">Cell membrane</keyword>
<gene>
    <name evidence="14" type="ORF">AJ85_15250</name>
    <name evidence="13" type="ORF">BALCAV_0202830</name>
</gene>
<dbReference type="InterPro" id="IPR000917">
    <property type="entry name" value="Sulfatase_N"/>
</dbReference>
<dbReference type="Gene3D" id="3.30.1120.170">
    <property type="match status" value="1"/>
</dbReference>
<dbReference type="PANTHER" id="PTHR47371:SF1">
    <property type="entry name" value="LIPOTEICHOIC ACID SYNTHASE-LIKE YQGS"/>
    <property type="match status" value="1"/>
</dbReference>
<evidence type="ECO:0000313" key="16">
    <source>
        <dbReference type="Proteomes" id="UP000297014"/>
    </source>
</evidence>
<dbReference type="eggNOG" id="COG1368">
    <property type="taxonomic scope" value="Bacteria"/>
</dbReference>
<reference evidence="13 15" key="1">
    <citation type="journal article" date="2014" name="Genome Announc.">
        <title>Draft Genome Sequence of Bacillus alcalophilus AV1934, a Classic Alkaliphile Isolated from Human Feces in 1934.</title>
        <authorList>
            <person name="Attie O."/>
            <person name="Jayaprakash A."/>
            <person name="Shah H."/>
            <person name="Paulsen I.T."/>
            <person name="Morino M."/>
            <person name="Takahashi Y."/>
            <person name="Narumi I."/>
            <person name="Sachidanandam R."/>
            <person name="Satoh K."/>
            <person name="Ito M."/>
            <person name="Krulwich T.A."/>
        </authorList>
    </citation>
    <scope>NUCLEOTIDE SEQUENCE [LARGE SCALE GENOMIC DNA]</scope>
    <source>
        <strain evidence="13 15">AV1934</strain>
    </source>
</reference>
<accession>A0A094WRN6</accession>
<keyword evidence="4 11" id="KW-0812">Transmembrane</keyword>
<dbReference type="PIRSF" id="PIRSF005091">
    <property type="entry name" value="Mmb_sulf_HI1246"/>
    <property type="match status" value="1"/>
</dbReference>
<evidence type="ECO:0000313" key="14">
    <source>
        <dbReference type="EMBL" id="THG89775.1"/>
    </source>
</evidence>
<evidence type="ECO:0000256" key="8">
    <source>
        <dbReference type="PIRSR" id="PIRSR005091-1"/>
    </source>
</evidence>
<evidence type="ECO:0000256" key="11">
    <source>
        <dbReference type="SAM" id="Phobius"/>
    </source>
</evidence>
<dbReference type="InterPro" id="IPR012160">
    <property type="entry name" value="LtaS-like"/>
</dbReference>
<dbReference type="EMBL" id="JALP01000196">
    <property type="protein sequence ID" value="THG89775.1"/>
    <property type="molecule type" value="Genomic_DNA"/>
</dbReference>
<protein>
    <recommendedName>
        <fullName evidence="12">Sulfatase N-terminal domain-containing protein</fullName>
    </recommendedName>
</protein>